<reference evidence="1 2" key="1">
    <citation type="journal article" date="2019" name="Sci. Rep.">
        <title>Orb-weaving spider Araneus ventricosus genome elucidates the spidroin gene catalogue.</title>
        <authorList>
            <person name="Kono N."/>
            <person name="Nakamura H."/>
            <person name="Ohtoshi R."/>
            <person name="Moran D.A.P."/>
            <person name="Shinohara A."/>
            <person name="Yoshida Y."/>
            <person name="Fujiwara M."/>
            <person name="Mori M."/>
            <person name="Tomita M."/>
            <person name="Arakawa K."/>
        </authorList>
    </citation>
    <scope>NUCLEOTIDE SEQUENCE [LARGE SCALE GENOMIC DNA]</scope>
</reference>
<sequence length="102" mass="11427">MTNFSPDVMANLACWSANSFPGIPTWALTQERPTMFFALKMFDFTLLTNSDLVFALLMADIEERLSVCMLTFTFSLTAQLTANSIAANSAWNTELKVFSLNR</sequence>
<keyword evidence="2" id="KW-1185">Reference proteome</keyword>
<proteinExistence type="predicted"/>
<dbReference type="AlphaFoldDB" id="A0A4Y2FPK2"/>
<gene>
    <name evidence="1" type="ORF">AVEN_138766_1</name>
</gene>
<organism evidence="1 2">
    <name type="scientific">Araneus ventricosus</name>
    <name type="common">Orbweaver spider</name>
    <name type="synonym">Epeira ventricosa</name>
    <dbReference type="NCBI Taxonomy" id="182803"/>
    <lineage>
        <taxon>Eukaryota</taxon>
        <taxon>Metazoa</taxon>
        <taxon>Ecdysozoa</taxon>
        <taxon>Arthropoda</taxon>
        <taxon>Chelicerata</taxon>
        <taxon>Arachnida</taxon>
        <taxon>Araneae</taxon>
        <taxon>Araneomorphae</taxon>
        <taxon>Entelegynae</taxon>
        <taxon>Araneoidea</taxon>
        <taxon>Araneidae</taxon>
        <taxon>Araneus</taxon>
    </lineage>
</organism>
<accession>A0A4Y2FPK2</accession>
<evidence type="ECO:0000313" key="1">
    <source>
        <dbReference type="EMBL" id="GBM42418.1"/>
    </source>
</evidence>
<evidence type="ECO:0000313" key="2">
    <source>
        <dbReference type="Proteomes" id="UP000499080"/>
    </source>
</evidence>
<dbReference type="Proteomes" id="UP000499080">
    <property type="component" value="Unassembled WGS sequence"/>
</dbReference>
<comment type="caution">
    <text evidence="1">The sequence shown here is derived from an EMBL/GenBank/DDBJ whole genome shotgun (WGS) entry which is preliminary data.</text>
</comment>
<dbReference type="EMBL" id="BGPR01000995">
    <property type="protein sequence ID" value="GBM42418.1"/>
    <property type="molecule type" value="Genomic_DNA"/>
</dbReference>
<name>A0A4Y2FPK2_ARAVE</name>
<protein>
    <submittedName>
        <fullName evidence="1">Uncharacterized protein</fullName>
    </submittedName>
</protein>